<feature type="compositionally biased region" description="Low complexity" evidence="1">
    <location>
        <begin position="1436"/>
        <end position="1445"/>
    </location>
</feature>
<protein>
    <submittedName>
        <fullName evidence="2">Uncharacterized protein</fullName>
    </submittedName>
</protein>
<feature type="compositionally biased region" description="Polar residues" evidence="1">
    <location>
        <begin position="229"/>
        <end position="242"/>
    </location>
</feature>
<gene>
    <name evidence="2" type="ORF">WA026_006879</name>
</gene>
<feature type="compositionally biased region" description="Basic and acidic residues" evidence="1">
    <location>
        <begin position="281"/>
        <end position="299"/>
    </location>
</feature>
<sequence length="1467" mass="167014">MTYLLIPTRRHFSQGRNQNTMSLWGELLVPSFLQQLVKYATSAYFRLITNIVRERVEFDNFCEFQVPHELVIIHGISDISWKHIVVDSRARTDADGGLRQQARRQLEVFQSQVPGGRLQVVKTHSVSSSRWSNKRVEEVNGDGGGFEGLQVPSNPLDLSFQKFKAAVGRGAARRPPSRIKNKEDTSPTRQQILFNSAELAASTNLQRVTRLCHQIHDNAVKQAFGKYTNKTSTTDSQNLTRTNEIESRKHNDKSKEITYKNGHTNLVRAKSSSSEDFLTLSKDKSTKSTEDLEDLEHLQTWRRTSKIRRSLQNPKQDRASPNKPPDLPETSISVRKITEDFEKGRRLSTALRGNNIDLQALDQILQSISSSSSEKTSIADDDLDNTKKEVSKSKRNSFVTVESLQEIKGRLRRTSSPDKDLIHDLRPHEIDDGIVTEDSTSKSEDNMIELNNTNSQSRVRSYVYGMESLNKKPVTGTGSLESRSKLLNGTTNRSEDWYNRRKSYGFEPVQNQNESMSSKKNLVESSTDSGICRSSEVIVVPSVIKNNHKNCDEYDVDYDGVMSRLSSVELNKDSSFGKVKRISSLFDNKTSSFGIKRDQDVDSSWNKRLNKENEWRFNPGITIKIPIASNNHWNEEPEKDVKRHSIAVDETKYVSQNKISSEPRRTSLVINEKFLNAPVTLENGDHDFSAFNKKSKKVEFCKTEVHFAAESGKVNIVETDEKPPPTQNFRRRRRNNNSLNYLSEFNKNGLPVLHFGENYTEKSMFANGNQQFPDEGNSSEETEGGVPIGSSFSHGIVTVNSDFNNIGLFDDEKRESSENESIRGILKNKIAKPIPYHLGENPTNFNIFDDENHNWSSHRPMEKDPPVWKSTVTVRNTLFDKLRNGDDNTTSLKTFDSSNQPDIIKDQLKRLSEYQSDFRRVEPNDRVKSYFSVADRIKHMEESHKVDSHKGYSTRVNIGDGQAIVVENSTLSSGDIYLEPSRNETKEHKQILKKGLVVRIGRDDSSTQHMVCSKTTTNQNSSNTTTTTKITIDLSPTEDADQQPTLINAKCNGSHSFKSTSLILNTIKCQNEPEKLEKVPCQIPQQLEALKRLYDEENSDSDADKEVQLLTSRIAERELERLEDDNNSVVSGSWSRMRAYKNVYERANHKRTRDVSSVKSTLAQIEKESKIFHHSEAVRHQEEPVRIKAEIRNRKYSPIVLRKHPAIAKSVELKTASAPVSLSSPLLVSKRLTSDKIEVSHEKTSKLLENEVVERESANKKLTESNITDNNSKNSFIKSERVLRQPKTSELAYFGVQVPVQNHQEKDYFPRERKTNANITTKQTHVNKHSATSTKTEKTTKDINDSSISHIYENISPIPTKLEKSTTREFDSCILDELTKAADEILQAVKGYSEEEAKKQKEEEVKTELSTITENKSWKQEKNNKTVDRPCKSKLKNASSNSSWKLHQRMPSLLTGIYQTRKQVQIR</sequence>
<feature type="region of interest" description="Disordered" evidence="1">
    <location>
        <begin position="269"/>
        <end position="335"/>
    </location>
</feature>
<proteinExistence type="predicted"/>
<feature type="region of interest" description="Disordered" evidence="1">
    <location>
        <begin position="167"/>
        <end position="187"/>
    </location>
</feature>
<feature type="region of interest" description="Disordered" evidence="1">
    <location>
        <begin position="369"/>
        <end position="389"/>
    </location>
</feature>
<dbReference type="EMBL" id="JARQZJ010000123">
    <property type="protein sequence ID" value="KAK9889525.1"/>
    <property type="molecule type" value="Genomic_DNA"/>
</dbReference>
<feature type="region of interest" description="Disordered" evidence="1">
    <location>
        <begin position="229"/>
        <end position="255"/>
    </location>
</feature>
<feature type="compositionally biased region" description="Basic and acidic residues" evidence="1">
    <location>
        <begin position="1416"/>
        <end position="1431"/>
    </location>
</feature>
<keyword evidence="3" id="KW-1185">Reference proteome</keyword>
<name>A0AAW1V4D9_9CUCU</name>
<accession>A0AAW1V4D9</accession>
<organism evidence="2 3">
    <name type="scientific">Henosepilachna vigintioctopunctata</name>
    <dbReference type="NCBI Taxonomy" id="420089"/>
    <lineage>
        <taxon>Eukaryota</taxon>
        <taxon>Metazoa</taxon>
        <taxon>Ecdysozoa</taxon>
        <taxon>Arthropoda</taxon>
        <taxon>Hexapoda</taxon>
        <taxon>Insecta</taxon>
        <taxon>Pterygota</taxon>
        <taxon>Neoptera</taxon>
        <taxon>Endopterygota</taxon>
        <taxon>Coleoptera</taxon>
        <taxon>Polyphaga</taxon>
        <taxon>Cucujiformia</taxon>
        <taxon>Coccinelloidea</taxon>
        <taxon>Coccinellidae</taxon>
        <taxon>Epilachninae</taxon>
        <taxon>Epilachnini</taxon>
        <taxon>Henosepilachna</taxon>
    </lineage>
</organism>
<feature type="region of interest" description="Disordered" evidence="1">
    <location>
        <begin position="1416"/>
        <end position="1446"/>
    </location>
</feature>
<evidence type="ECO:0000256" key="1">
    <source>
        <dbReference type="SAM" id="MobiDB-lite"/>
    </source>
</evidence>
<comment type="caution">
    <text evidence="2">The sequence shown here is derived from an EMBL/GenBank/DDBJ whole genome shotgun (WGS) entry which is preliminary data.</text>
</comment>
<feature type="compositionally biased region" description="Basic and acidic residues" evidence="1">
    <location>
        <begin position="243"/>
        <end position="255"/>
    </location>
</feature>
<evidence type="ECO:0000313" key="3">
    <source>
        <dbReference type="Proteomes" id="UP001431783"/>
    </source>
</evidence>
<reference evidence="2 3" key="1">
    <citation type="submission" date="2023-03" db="EMBL/GenBank/DDBJ databases">
        <title>Genome insight into feeding habits of ladybird beetles.</title>
        <authorList>
            <person name="Li H.-S."/>
            <person name="Huang Y.-H."/>
            <person name="Pang H."/>
        </authorList>
    </citation>
    <scope>NUCLEOTIDE SEQUENCE [LARGE SCALE GENOMIC DNA]</scope>
    <source>
        <strain evidence="2">SYSU_2023b</strain>
        <tissue evidence="2">Whole body</tissue>
    </source>
</reference>
<evidence type="ECO:0000313" key="2">
    <source>
        <dbReference type="EMBL" id="KAK9889525.1"/>
    </source>
</evidence>
<dbReference type="Proteomes" id="UP001431783">
    <property type="component" value="Unassembled WGS sequence"/>
</dbReference>